<feature type="transmembrane region" description="Helical" evidence="8">
    <location>
        <begin position="78"/>
        <end position="99"/>
    </location>
</feature>
<dbReference type="GO" id="GO:0055085">
    <property type="term" value="P:transmembrane transport"/>
    <property type="evidence" value="ECO:0007669"/>
    <property type="project" value="InterPro"/>
</dbReference>
<evidence type="ECO:0000256" key="3">
    <source>
        <dbReference type="ARBA" id="ARBA00022448"/>
    </source>
</evidence>
<keyword evidence="7 8" id="KW-0472">Membrane</keyword>
<accession>A0A6J5YZ48</accession>
<feature type="transmembrane region" description="Helical" evidence="8">
    <location>
        <begin position="21"/>
        <end position="39"/>
    </location>
</feature>
<dbReference type="PROSITE" id="PS50928">
    <property type="entry name" value="ABC_TM1"/>
    <property type="match status" value="1"/>
</dbReference>
<feature type="transmembrane region" description="Helical" evidence="8">
    <location>
        <begin position="148"/>
        <end position="167"/>
    </location>
</feature>
<protein>
    <submittedName>
        <fullName evidence="10">Unannotated protein</fullName>
    </submittedName>
</protein>
<feature type="transmembrane region" description="Helical" evidence="8">
    <location>
        <begin position="249"/>
        <end position="269"/>
    </location>
</feature>
<evidence type="ECO:0000256" key="7">
    <source>
        <dbReference type="ARBA" id="ARBA00023136"/>
    </source>
</evidence>
<gene>
    <name evidence="10" type="ORF">UFOPK3547_00048</name>
</gene>
<evidence type="ECO:0000256" key="1">
    <source>
        <dbReference type="ARBA" id="ARBA00004651"/>
    </source>
</evidence>
<evidence type="ECO:0000256" key="6">
    <source>
        <dbReference type="ARBA" id="ARBA00022989"/>
    </source>
</evidence>
<dbReference type="InterPro" id="IPR035906">
    <property type="entry name" value="MetI-like_sf"/>
</dbReference>
<dbReference type="SUPFAM" id="SSF161098">
    <property type="entry name" value="MetI-like"/>
    <property type="match status" value="1"/>
</dbReference>
<feature type="transmembrane region" description="Helical" evidence="8">
    <location>
        <begin position="111"/>
        <end position="142"/>
    </location>
</feature>
<evidence type="ECO:0000313" key="10">
    <source>
        <dbReference type="EMBL" id="CAB4334142.1"/>
    </source>
</evidence>
<keyword evidence="4" id="KW-1003">Cell membrane</keyword>
<name>A0A6J5YZ48_9ZZZZ</name>
<dbReference type="CDD" id="cd06261">
    <property type="entry name" value="TM_PBP2"/>
    <property type="match status" value="1"/>
</dbReference>
<keyword evidence="3" id="KW-0813">Transport</keyword>
<reference evidence="10" key="1">
    <citation type="submission" date="2020-05" db="EMBL/GenBank/DDBJ databases">
        <authorList>
            <person name="Chiriac C."/>
            <person name="Salcher M."/>
            <person name="Ghai R."/>
            <person name="Kavagutti S V."/>
        </authorList>
    </citation>
    <scope>NUCLEOTIDE SEQUENCE</scope>
</reference>
<comment type="subcellular location">
    <subcellularLocation>
        <location evidence="1">Cell membrane</location>
        <topology evidence="1">Multi-pass membrane protein</topology>
    </subcellularLocation>
</comment>
<dbReference type="PANTHER" id="PTHR43848">
    <property type="entry name" value="PUTRESCINE TRANSPORT SYSTEM PERMEASE PROTEIN POTI"/>
    <property type="match status" value="1"/>
</dbReference>
<feature type="domain" description="ABC transmembrane type-1" evidence="9">
    <location>
        <begin position="74"/>
        <end position="268"/>
    </location>
</feature>
<organism evidence="10">
    <name type="scientific">freshwater metagenome</name>
    <dbReference type="NCBI Taxonomy" id="449393"/>
    <lineage>
        <taxon>unclassified sequences</taxon>
        <taxon>metagenomes</taxon>
        <taxon>ecological metagenomes</taxon>
    </lineage>
</organism>
<evidence type="ECO:0000256" key="2">
    <source>
        <dbReference type="ARBA" id="ARBA00007069"/>
    </source>
</evidence>
<evidence type="ECO:0000256" key="4">
    <source>
        <dbReference type="ARBA" id="ARBA00022475"/>
    </source>
</evidence>
<dbReference type="Pfam" id="PF00528">
    <property type="entry name" value="BPD_transp_1"/>
    <property type="match status" value="1"/>
</dbReference>
<dbReference type="GO" id="GO:0005886">
    <property type="term" value="C:plasma membrane"/>
    <property type="evidence" value="ECO:0007669"/>
    <property type="project" value="UniProtKB-SubCell"/>
</dbReference>
<sequence>MSSASLRNPWGKPRFLAGVTWVYIIWSLLPVLLAIRFAFNDGRSRTTLQGWSTRWFFGDSAFSVFGDPTLQDALTHSLLLAGLAMLIATPLGILLAIGLQRWRGRGSGPSNVIALLPLVTPELVFAVGLFLLFTTALATIGLGTTAQVIGHVTFSMSFVVVIVRGRLITVGPDVEEAAADLGAPPLAVIWRILLPLLAPAIAASLLIVFALSIDDFVVSQYLASGADTTTVPMRIYAQARAAPTPALNALATLMLLITLMALGLAYLVFKFFTRGEKGGSAIEQIASIDSGGGR</sequence>
<dbReference type="EMBL" id="CAESAN010000002">
    <property type="protein sequence ID" value="CAB4334142.1"/>
    <property type="molecule type" value="Genomic_DNA"/>
</dbReference>
<dbReference type="Gene3D" id="1.10.3720.10">
    <property type="entry name" value="MetI-like"/>
    <property type="match status" value="1"/>
</dbReference>
<comment type="similarity">
    <text evidence="2">Belongs to the binding-protein-dependent transport system permease family. CysTW subfamily.</text>
</comment>
<keyword evidence="6 8" id="KW-1133">Transmembrane helix</keyword>
<keyword evidence="5 8" id="KW-0812">Transmembrane</keyword>
<dbReference type="PANTHER" id="PTHR43848:SF2">
    <property type="entry name" value="PUTRESCINE TRANSPORT SYSTEM PERMEASE PROTEIN POTI"/>
    <property type="match status" value="1"/>
</dbReference>
<dbReference type="InterPro" id="IPR051789">
    <property type="entry name" value="Bact_Polyamine_Transport"/>
</dbReference>
<feature type="transmembrane region" description="Helical" evidence="8">
    <location>
        <begin position="188"/>
        <end position="213"/>
    </location>
</feature>
<evidence type="ECO:0000256" key="5">
    <source>
        <dbReference type="ARBA" id="ARBA00022692"/>
    </source>
</evidence>
<evidence type="ECO:0000256" key="8">
    <source>
        <dbReference type="SAM" id="Phobius"/>
    </source>
</evidence>
<evidence type="ECO:0000259" key="9">
    <source>
        <dbReference type="PROSITE" id="PS50928"/>
    </source>
</evidence>
<dbReference type="AlphaFoldDB" id="A0A6J5YZ48"/>
<dbReference type="InterPro" id="IPR000515">
    <property type="entry name" value="MetI-like"/>
</dbReference>
<proteinExistence type="inferred from homology"/>